<keyword evidence="4" id="KW-0540">Nuclease</keyword>
<dbReference type="GO" id="GO:0008408">
    <property type="term" value="F:3'-5' exonuclease activity"/>
    <property type="evidence" value="ECO:0007669"/>
    <property type="project" value="TreeGrafter"/>
</dbReference>
<dbReference type="AlphaFoldDB" id="A0AAJ5URW5"/>
<dbReference type="FunFam" id="3.30.420.10:FF:000045">
    <property type="entry name" value="3'-5' exonuclease DinG"/>
    <property type="match status" value="1"/>
</dbReference>
<dbReference type="CDD" id="cd17748">
    <property type="entry name" value="BRCT_DNA_ligase_like"/>
    <property type="match status" value="1"/>
</dbReference>
<evidence type="ECO:0000256" key="3">
    <source>
        <dbReference type="ARBA" id="ARBA00022705"/>
    </source>
</evidence>
<dbReference type="CDD" id="cd06127">
    <property type="entry name" value="DEDDh"/>
    <property type="match status" value="1"/>
</dbReference>
<dbReference type="GO" id="GO:0005829">
    <property type="term" value="C:cytosol"/>
    <property type="evidence" value="ECO:0007669"/>
    <property type="project" value="TreeGrafter"/>
</dbReference>
<feature type="domain" description="BRCT" evidence="8">
    <location>
        <begin position="167"/>
        <end position="214"/>
    </location>
</feature>
<dbReference type="Gene3D" id="3.30.420.10">
    <property type="entry name" value="Ribonuclease H-like superfamily/Ribonuclease H"/>
    <property type="match status" value="1"/>
</dbReference>
<keyword evidence="6" id="KW-0239">DNA-directed DNA polymerase</keyword>
<dbReference type="Pfam" id="PF00533">
    <property type="entry name" value="BRCT"/>
    <property type="match status" value="1"/>
</dbReference>
<dbReference type="Gene3D" id="3.40.50.10190">
    <property type="entry name" value="BRCT domain"/>
    <property type="match status" value="1"/>
</dbReference>
<keyword evidence="3" id="KW-0235">DNA replication</keyword>
<dbReference type="SUPFAM" id="SSF53098">
    <property type="entry name" value="Ribonuclease H-like"/>
    <property type="match status" value="1"/>
</dbReference>
<dbReference type="InterPro" id="IPR006054">
    <property type="entry name" value="DnaQ"/>
</dbReference>
<evidence type="ECO:0000259" key="8">
    <source>
        <dbReference type="PROSITE" id="PS50172"/>
    </source>
</evidence>
<dbReference type="NCBIfam" id="TIGR00573">
    <property type="entry name" value="dnaq"/>
    <property type="match status" value="1"/>
</dbReference>
<dbReference type="Pfam" id="PF00929">
    <property type="entry name" value="RNase_T"/>
    <property type="match status" value="1"/>
</dbReference>
<evidence type="ECO:0000313" key="10">
    <source>
        <dbReference type="Proteomes" id="UP001215533"/>
    </source>
</evidence>
<dbReference type="PANTHER" id="PTHR30231">
    <property type="entry name" value="DNA POLYMERASE III SUBUNIT EPSILON"/>
    <property type="match status" value="1"/>
</dbReference>
<dbReference type="InterPro" id="IPR013520">
    <property type="entry name" value="Ribonucl_H"/>
</dbReference>
<dbReference type="Proteomes" id="UP001215533">
    <property type="component" value="Chromosome"/>
</dbReference>
<evidence type="ECO:0000256" key="4">
    <source>
        <dbReference type="ARBA" id="ARBA00022722"/>
    </source>
</evidence>
<evidence type="ECO:0000256" key="7">
    <source>
        <dbReference type="ARBA" id="ARBA00070925"/>
    </source>
</evidence>
<organism evidence="9 10">
    <name type="scientific">Latilactobacillus curvatus</name>
    <name type="common">Lactobacillus curvatus</name>
    <dbReference type="NCBI Taxonomy" id="28038"/>
    <lineage>
        <taxon>Bacteria</taxon>
        <taxon>Bacillati</taxon>
        <taxon>Bacillota</taxon>
        <taxon>Bacilli</taxon>
        <taxon>Lactobacillales</taxon>
        <taxon>Lactobacillaceae</taxon>
        <taxon>Latilactobacillus</taxon>
    </lineage>
</organism>
<gene>
    <name evidence="9" type="ORF">PSR33_00245</name>
</gene>
<evidence type="ECO:0000256" key="5">
    <source>
        <dbReference type="ARBA" id="ARBA00022839"/>
    </source>
</evidence>
<protein>
    <recommendedName>
        <fullName evidence="7">DNA polymerase III polC-type</fullName>
    </recommendedName>
</protein>
<evidence type="ECO:0000256" key="1">
    <source>
        <dbReference type="ARBA" id="ARBA00022679"/>
    </source>
</evidence>
<evidence type="ECO:0000256" key="6">
    <source>
        <dbReference type="ARBA" id="ARBA00022932"/>
    </source>
</evidence>
<accession>A0AAJ5URW5</accession>
<keyword evidence="2" id="KW-0548">Nucleotidyltransferase</keyword>
<dbReference type="InterPro" id="IPR036420">
    <property type="entry name" value="BRCT_dom_sf"/>
</dbReference>
<dbReference type="EMBL" id="CP117683">
    <property type="protein sequence ID" value="WDC92005.1"/>
    <property type="molecule type" value="Genomic_DNA"/>
</dbReference>
<dbReference type="PANTHER" id="PTHR30231:SF41">
    <property type="entry name" value="DNA POLYMERASE III SUBUNIT EPSILON"/>
    <property type="match status" value="1"/>
</dbReference>
<keyword evidence="5 9" id="KW-0269">Exonuclease</keyword>
<dbReference type="GO" id="GO:0003887">
    <property type="term" value="F:DNA-directed DNA polymerase activity"/>
    <property type="evidence" value="ECO:0007669"/>
    <property type="project" value="UniProtKB-KW"/>
</dbReference>
<dbReference type="SUPFAM" id="SSF52113">
    <property type="entry name" value="BRCT domain"/>
    <property type="match status" value="1"/>
</dbReference>
<sequence length="269" mass="30555">MVIDLETTGFSNNDEIIQLSAIHVKNESEIDSFNQFVKPQTAKLAPNITYLTGINPEDLHNAPTIDQVLPEFQNFIEEFPIVGHNISFDARFLFNSGCNINPKITVDTVNLAQFKNLDTPNNKLETLKDYYGISERSHNSLSDCRTTAIIFENLRNNRLEKHINNEEIPQIFSGLKFCVTGQFSQLSRQQIKKDIISRGGKIMSSVGKSTNYLVEGVQIVNNLTDGVHSRKELDYIALKSAGYDIQRLDEQNFINLLSSYREKEHQNAK</sequence>
<dbReference type="GO" id="GO:0003677">
    <property type="term" value="F:DNA binding"/>
    <property type="evidence" value="ECO:0007669"/>
    <property type="project" value="InterPro"/>
</dbReference>
<keyword evidence="1" id="KW-0808">Transferase</keyword>
<dbReference type="SMART" id="SM00479">
    <property type="entry name" value="EXOIII"/>
    <property type="match status" value="1"/>
</dbReference>
<dbReference type="GO" id="GO:0045004">
    <property type="term" value="P:DNA replication proofreading"/>
    <property type="evidence" value="ECO:0007669"/>
    <property type="project" value="TreeGrafter"/>
</dbReference>
<dbReference type="PROSITE" id="PS50172">
    <property type="entry name" value="BRCT"/>
    <property type="match status" value="1"/>
</dbReference>
<evidence type="ECO:0000256" key="2">
    <source>
        <dbReference type="ARBA" id="ARBA00022695"/>
    </source>
</evidence>
<name>A0AAJ5URW5_LATCU</name>
<dbReference type="InterPro" id="IPR012337">
    <property type="entry name" value="RNaseH-like_sf"/>
</dbReference>
<proteinExistence type="predicted"/>
<keyword evidence="5 9" id="KW-0378">Hydrolase</keyword>
<evidence type="ECO:0000313" key="9">
    <source>
        <dbReference type="EMBL" id="WDC92005.1"/>
    </source>
</evidence>
<dbReference type="InterPro" id="IPR036397">
    <property type="entry name" value="RNaseH_sf"/>
</dbReference>
<dbReference type="InterPro" id="IPR001357">
    <property type="entry name" value="BRCT_dom"/>
</dbReference>
<reference evidence="9" key="1">
    <citation type="submission" date="2023-02" db="EMBL/GenBank/DDBJ databases">
        <title>Complete genome sequence of Lactobacillus curvatus CACC879 isolated from Pig feces.</title>
        <authorList>
            <person name="Park S."/>
            <person name="Park M.A."/>
            <person name="Kim D.-H."/>
            <person name="Kim Y."/>
        </authorList>
    </citation>
    <scope>NUCLEOTIDE SEQUENCE</scope>
    <source>
        <strain evidence="9">CACC879</strain>
    </source>
</reference>